<accession>X0TF17</accession>
<proteinExistence type="predicted"/>
<organism evidence="1">
    <name type="scientific">marine sediment metagenome</name>
    <dbReference type="NCBI Taxonomy" id="412755"/>
    <lineage>
        <taxon>unclassified sequences</taxon>
        <taxon>metagenomes</taxon>
        <taxon>ecological metagenomes</taxon>
    </lineage>
</organism>
<evidence type="ECO:0000313" key="1">
    <source>
        <dbReference type="EMBL" id="GAF85901.1"/>
    </source>
</evidence>
<protein>
    <submittedName>
        <fullName evidence="1">Uncharacterized protein</fullName>
    </submittedName>
</protein>
<comment type="caution">
    <text evidence="1">The sequence shown here is derived from an EMBL/GenBank/DDBJ whole genome shotgun (WGS) entry which is preliminary data.</text>
</comment>
<sequence length="45" mass="5303">AAYIGADSGQREEECVGWTVRHGCKLSRDQAHRWFPQLPIERYRE</sequence>
<dbReference type="EMBL" id="BARS01018779">
    <property type="protein sequence ID" value="GAF85901.1"/>
    <property type="molecule type" value="Genomic_DNA"/>
</dbReference>
<feature type="non-terminal residue" evidence="1">
    <location>
        <position position="1"/>
    </location>
</feature>
<gene>
    <name evidence="1" type="ORF">S01H1_30508</name>
</gene>
<dbReference type="AlphaFoldDB" id="X0TF17"/>
<name>X0TF17_9ZZZZ</name>
<reference evidence="1" key="1">
    <citation type="journal article" date="2014" name="Front. Microbiol.">
        <title>High frequency of phylogenetically diverse reductive dehalogenase-homologous genes in deep subseafloor sedimentary metagenomes.</title>
        <authorList>
            <person name="Kawai M."/>
            <person name="Futagami T."/>
            <person name="Toyoda A."/>
            <person name="Takaki Y."/>
            <person name="Nishi S."/>
            <person name="Hori S."/>
            <person name="Arai W."/>
            <person name="Tsubouchi T."/>
            <person name="Morono Y."/>
            <person name="Uchiyama I."/>
            <person name="Ito T."/>
            <person name="Fujiyama A."/>
            <person name="Inagaki F."/>
            <person name="Takami H."/>
        </authorList>
    </citation>
    <scope>NUCLEOTIDE SEQUENCE</scope>
    <source>
        <strain evidence="1">Expedition CK06-06</strain>
    </source>
</reference>